<dbReference type="Proteomes" id="UP000299102">
    <property type="component" value="Unassembled WGS sequence"/>
</dbReference>
<evidence type="ECO:0000313" key="1">
    <source>
        <dbReference type="EMBL" id="GBP18544.1"/>
    </source>
</evidence>
<name>A0A4C1TXD0_EUMVA</name>
<organism evidence="1 2">
    <name type="scientific">Eumeta variegata</name>
    <name type="common">Bagworm moth</name>
    <name type="synonym">Eumeta japonica</name>
    <dbReference type="NCBI Taxonomy" id="151549"/>
    <lineage>
        <taxon>Eukaryota</taxon>
        <taxon>Metazoa</taxon>
        <taxon>Ecdysozoa</taxon>
        <taxon>Arthropoda</taxon>
        <taxon>Hexapoda</taxon>
        <taxon>Insecta</taxon>
        <taxon>Pterygota</taxon>
        <taxon>Neoptera</taxon>
        <taxon>Endopterygota</taxon>
        <taxon>Lepidoptera</taxon>
        <taxon>Glossata</taxon>
        <taxon>Ditrysia</taxon>
        <taxon>Tineoidea</taxon>
        <taxon>Psychidae</taxon>
        <taxon>Oiketicinae</taxon>
        <taxon>Eumeta</taxon>
    </lineage>
</organism>
<proteinExistence type="predicted"/>
<sequence>MDDKIDDACELMKDRRLDILYENETKRKEYRETIAEIVRSYSVPIPIPASTSRCRRTHVSASCITPFGFQLRDDPAIERIR</sequence>
<reference evidence="1 2" key="1">
    <citation type="journal article" date="2019" name="Commun. Biol.">
        <title>The bagworm genome reveals a unique fibroin gene that provides high tensile strength.</title>
        <authorList>
            <person name="Kono N."/>
            <person name="Nakamura H."/>
            <person name="Ohtoshi R."/>
            <person name="Tomita M."/>
            <person name="Numata K."/>
            <person name="Arakawa K."/>
        </authorList>
    </citation>
    <scope>NUCLEOTIDE SEQUENCE [LARGE SCALE GENOMIC DNA]</scope>
</reference>
<protein>
    <submittedName>
        <fullName evidence="1">Uncharacterized protein</fullName>
    </submittedName>
</protein>
<comment type="caution">
    <text evidence="1">The sequence shown here is derived from an EMBL/GenBank/DDBJ whole genome shotgun (WGS) entry which is preliminary data.</text>
</comment>
<accession>A0A4C1TXD0</accession>
<dbReference type="EMBL" id="BGZK01000098">
    <property type="protein sequence ID" value="GBP18544.1"/>
    <property type="molecule type" value="Genomic_DNA"/>
</dbReference>
<gene>
    <name evidence="1" type="ORF">EVAR_13005_1</name>
</gene>
<dbReference type="AlphaFoldDB" id="A0A4C1TXD0"/>
<keyword evidence="2" id="KW-1185">Reference proteome</keyword>
<evidence type="ECO:0000313" key="2">
    <source>
        <dbReference type="Proteomes" id="UP000299102"/>
    </source>
</evidence>